<dbReference type="InterPro" id="IPR006148">
    <property type="entry name" value="Glc/Gal-6P_isomerase"/>
</dbReference>
<feature type="domain" description="Glucosamine/galactosamine-6-phosphate isomerase" evidence="8">
    <location>
        <begin position="9"/>
        <end position="221"/>
    </location>
</feature>
<dbReference type="GO" id="GO:0005975">
    <property type="term" value="P:carbohydrate metabolic process"/>
    <property type="evidence" value="ECO:0007669"/>
    <property type="project" value="UniProtKB-UniRule"/>
</dbReference>
<evidence type="ECO:0000256" key="6">
    <source>
        <dbReference type="ARBA" id="ARBA00020337"/>
    </source>
</evidence>
<dbReference type="InterPro" id="IPR039104">
    <property type="entry name" value="6PGL"/>
</dbReference>
<dbReference type="GO" id="GO:0006098">
    <property type="term" value="P:pentose-phosphate shunt"/>
    <property type="evidence" value="ECO:0007669"/>
    <property type="project" value="InterPro"/>
</dbReference>
<accession>A0A919AMR0</accession>
<dbReference type="Pfam" id="PF01182">
    <property type="entry name" value="Glucosamine_iso"/>
    <property type="match status" value="1"/>
</dbReference>
<comment type="catalytic activity">
    <reaction evidence="1 7">
        <text>6-phospho-D-glucono-1,5-lactone + H2O = 6-phospho-D-gluconate + H(+)</text>
        <dbReference type="Rhea" id="RHEA:12556"/>
        <dbReference type="ChEBI" id="CHEBI:15377"/>
        <dbReference type="ChEBI" id="CHEBI:15378"/>
        <dbReference type="ChEBI" id="CHEBI:57955"/>
        <dbReference type="ChEBI" id="CHEBI:58759"/>
        <dbReference type="EC" id="3.1.1.31"/>
    </reaction>
</comment>
<dbReference type="InterPro" id="IPR005900">
    <property type="entry name" value="6-phosphogluconolactonase_DevB"/>
</dbReference>
<evidence type="ECO:0000256" key="1">
    <source>
        <dbReference type="ARBA" id="ARBA00000832"/>
    </source>
</evidence>
<comment type="function">
    <text evidence="2 7">Hydrolysis of 6-phosphogluconolactone to 6-phosphogluconate.</text>
</comment>
<evidence type="ECO:0000313" key="9">
    <source>
        <dbReference type="EMBL" id="GHF13424.1"/>
    </source>
</evidence>
<dbReference type="CDD" id="cd01400">
    <property type="entry name" value="6PGL"/>
    <property type="match status" value="1"/>
</dbReference>
<gene>
    <name evidence="7 9" type="primary">pgl</name>
    <name evidence="9" type="ORF">GCM10017044_04310</name>
</gene>
<evidence type="ECO:0000259" key="8">
    <source>
        <dbReference type="Pfam" id="PF01182"/>
    </source>
</evidence>
<evidence type="ECO:0000256" key="5">
    <source>
        <dbReference type="ARBA" id="ARBA00013198"/>
    </source>
</evidence>
<keyword evidence="7" id="KW-0378">Hydrolase</keyword>
<name>A0A919AMR0_9PROT</name>
<comment type="similarity">
    <text evidence="4 7">Belongs to the glucosamine/galactosamine-6-phosphate isomerase family. 6-phosphogluconolactonase subfamily.</text>
</comment>
<dbReference type="SUPFAM" id="SSF100950">
    <property type="entry name" value="NagB/RpiA/CoA transferase-like"/>
    <property type="match status" value="1"/>
</dbReference>
<dbReference type="Proteomes" id="UP000630923">
    <property type="component" value="Unassembled WGS sequence"/>
</dbReference>
<evidence type="ECO:0000256" key="3">
    <source>
        <dbReference type="ARBA" id="ARBA00004961"/>
    </source>
</evidence>
<reference evidence="9" key="2">
    <citation type="submission" date="2020-09" db="EMBL/GenBank/DDBJ databases">
        <authorList>
            <person name="Sun Q."/>
            <person name="Kim S."/>
        </authorList>
    </citation>
    <scope>NUCLEOTIDE SEQUENCE</scope>
    <source>
        <strain evidence="9">KCTC 42590</strain>
    </source>
</reference>
<dbReference type="NCBIfam" id="TIGR01198">
    <property type="entry name" value="pgl"/>
    <property type="match status" value="1"/>
</dbReference>
<protein>
    <recommendedName>
        <fullName evidence="6 7">6-phosphogluconolactonase</fullName>
        <shortName evidence="7">6PGL</shortName>
        <ecNumber evidence="5 7">3.1.1.31</ecNumber>
    </recommendedName>
</protein>
<dbReference type="PANTHER" id="PTHR11054:SF0">
    <property type="entry name" value="6-PHOSPHOGLUCONOLACTONASE"/>
    <property type="match status" value="1"/>
</dbReference>
<dbReference type="PANTHER" id="PTHR11054">
    <property type="entry name" value="6-PHOSPHOGLUCONOLACTONASE"/>
    <property type="match status" value="1"/>
</dbReference>
<dbReference type="AlphaFoldDB" id="A0A919AMR0"/>
<dbReference type="InterPro" id="IPR037171">
    <property type="entry name" value="NagB/RpiA_transferase-like"/>
</dbReference>
<evidence type="ECO:0000256" key="4">
    <source>
        <dbReference type="ARBA" id="ARBA00010662"/>
    </source>
</evidence>
<proteinExistence type="inferred from homology"/>
<dbReference type="GO" id="GO:0017057">
    <property type="term" value="F:6-phosphogluconolactonase activity"/>
    <property type="evidence" value="ECO:0007669"/>
    <property type="project" value="UniProtKB-UniRule"/>
</dbReference>
<dbReference type="EC" id="3.1.1.31" evidence="5 7"/>
<dbReference type="RefSeq" id="WP_191249910.1">
    <property type="nucleotide sequence ID" value="NZ_BNCI01000001.1"/>
</dbReference>
<dbReference type="EMBL" id="BNCI01000001">
    <property type="protein sequence ID" value="GHF13424.1"/>
    <property type="molecule type" value="Genomic_DNA"/>
</dbReference>
<organism evidence="9 10">
    <name type="scientific">Kordiimonas sediminis</name>
    <dbReference type="NCBI Taxonomy" id="1735581"/>
    <lineage>
        <taxon>Bacteria</taxon>
        <taxon>Pseudomonadati</taxon>
        <taxon>Pseudomonadota</taxon>
        <taxon>Alphaproteobacteria</taxon>
        <taxon>Kordiimonadales</taxon>
        <taxon>Kordiimonadaceae</taxon>
        <taxon>Kordiimonas</taxon>
    </lineage>
</organism>
<sequence length="235" mass="25602">MIEFREFASPDDMVVQMVHDLTARFSNHLMAGGTVSWAVSGGSTPKPLFRAMAQTDVKWSSVVVSLVDERFVPPGHPRSNEKFVRTCLLKDKAAAASFVGLWQEGADTADVAADQANRHYLDKVRPIHSILLGMGSDGHTASLFQNAKGQEEAFNWDSDRYIVAVTAPQSDITGDELERLTLTAPAIASADHLDLMITGKEKRAVLEAALEPGSDLPIGRLLAGLYKPLKVYWAP</sequence>
<evidence type="ECO:0000256" key="7">
    <source>
        <dbReference type="RuleBase" id="RU365095"/>
    </source>
</evidence>
<comment type="pathway">
    <text evidence="3 7">Carbohydrate degradation; pentose phosphate pathway; D-ribulose 5-phosphate from D-glucose 6-phosphate (oxidative stage): step 2/3.</text>
</comment>
<evidence type="ECO:0000313" key="10">
    <source>
        <dbReference type="Proteomes" id="UP000630923"/>
    </source>
</evidence>
<reference evidence="9" key="1">
    <citation type="journal article" date="2014" name="Int. J. Syst. Evol. Microbiol.">
        <title>Complete genome sequence of Corynebacterium casei LMG S-19264T (=DSM 44701T), isolated from a smear-ripened cheese.</title>
        <authorList>
            <consortium name="US DOE Joint Genome Institute (JGI-PGF)"/>
            <person name="Walter F."/>
            <person name="Albersmeier A."/>
            <person name="Kalinowski J."/>
            <person name="Ruckert C."/>
        </authorList>
    </citation>
    <scope>NUCLEOTIDE SEQUENCE</scope>
    <source>
        <strain evidence="9">KCTC 42590</strain>
    </source>
</reference>
<evidence type="ECO:0000256" key="2">
    <source>
        <dbReference type="ARBA" id="ARBA00002681"/>
    </source>
</evidence>
<dbReference type="Gene3D" id="3.40.50.1360">
    <property type="match status" value="1"/>
</dbReference>
<keyword evidence="10" id="KW-1185">Reference proteome</keyword>
<comment type="caution">
    <text evidence="9">The sequence shown here is derived from an EMBL/GenBank/DDBJ whole genome shotgun (WGS) entry which is preliminary data.</text>
</comment>